<feature type="domain" description="Lysine-specific metallo-endopeptidase" evidence="1">
    <location>
        <begin position="9"/>
        <end position="59"/>
    </location>
</feature>
<organism evidence="2 3">
    <name type="scientific">Aspergillus tanneri</name>
    <dbReference type="NCBI Taxonomy" id="1220188"/>
    <lineage>
        <taxon>Eukaryota</taxon>
        <taxon>Fungi</taxon>
        <taxon>Dikarya</taxon>
        <taxon>Ascomycota</taxon>
        <taxon>Pezizomycotina</taxon>
        <taxon>Eurotiomycetes</taxon>
        <taxon>Eurotiomycetidae</taxon>
        <taxon>Eurotiales</taxon>
        <taxon>Aspergillaceae</taxon>
        <taxon>Aspergillus</taxon>
        <taxon>Aspergillus subgen. Circumdati</taxon>
    </lineage>
</organism>
<comment type="caution">
    <text evidence="2">The sequence shown here is derived from an EMBL/GenBank/DDBJ whole genome shotgun (WGS) entry which is preliminary data.</text>
</comment>
<reference evidence="2 3" key="1">
    <citation type="submission" date="2019-03" db="EMBL/GenBank/DDBJ databases">
        <title>The genome sequence of a newly discovered highly antifungal drug resistant Aspergillus species, Aspergillus tanneri NIH 1004.</title>
        <authorList>
            <person name="Mounaud S."/>
            <person name="Singh I."/>
            <person name="Joardar V."/>
            <person name="Pakala S."/>
            <person name="Pakala S."/>
            <person name="Venepally P."/>
            <person name="Hoover J."/>
            <person name="Nierman W."/>
            <person name="Chung J."/>
            <person name="Losada L."/>
        </authorList>
    </citation>
    <scope>NUCLEOTIDE SEQUENCE [LARGE SCALE GENOMIC DNA]</scope>
    <source>
        <strain evidence="2 3">NIH1004</strain>
    </source>
</reference>
<protein>
    <recommendedName>
        <fullName evidence="1">Lysine-specific metallo-endopeptidase domain-containing protein</fullName>
    </recommendedName>
</protein>
<evidence type="ECO:0000259" key="1">
    <source>
        <dbReference type="Pfam" id="PF14521"/>
    </source>
</evidence>
<dbReference type="STRING" id="1220188.A0A4S3JXB9"/>
<sequence length="294" mass="34158">MDAAALFDHTLLHELTHAIGELPTSDTSGYFSYGWKRCVKLARDHEKGINNADNYAYFALARMLAAWRIAIGAIGAIEYAFEILDQFYECCASFIHVAHSNLEFAKWKDFFCLVYITSINSIVNILNASIIIPITNADTTTQVTYTATTTEVDRQPTGVWKCHGEVCNPSGCTIPTFCTKSDLGASWGLCFDTLKDGDSLPLLFYLYLYSYPYPYICYIYHIYIDYIYICYYIYTYYFDYIYDITHNNHHRYLPSHYIHHDKKIHLQANCLPPRRRYLALCLHDRRHHCDNSDH</sequence>
<dbReference type="AlphaFoldDB" id="A0A4S3JXB9"/>
<evidence type="ECO:0000313" key="2">
    <source>
        <dbReference type="EMBL" id="THD00182.1"/>
    </source>
</evidence>
<dbReference type="Gene3D" id="3.40.390.10">
    <property type="entry name" value="Collagenase (Catalytic Domain)"/>
    <property type="match status" value="1"/>
</dbReference>
<dbReference type="InterPro" id="IPR024079">
    <property type="entry name" value="MetalloPept_cat_dom_sf"/>
</dbReference>
<dbReference type="Proteomes" id="UP000308092">
    <property type="component" value="Unassembled WGS sequence"/>
</dbReference>
<gene>
    <name evidence="2" type="ORF">EYZ11_000373</name>
</gene>
<proteinExistence type="predicted"/>
<keyword evidence="3" id="KW-1185">Reference proteome</keyword>
<dbReference type="InterPro" id="IPR029463">
    <property type="entry name" value="Lys_MEP"/>
</dbReference>
<evidence type="ECO:0000313" key="3">
    <source>
        <dbReference type="Proteomes" id="UP000308092"/>
    </source>
</evidence>
<dbReference type="Pfam" id="PF14521">
    <property type="entry name" value="Aspzincin_M35"/>
    <property type="match status" value="1"/>
</dbReference>
<dbReference type="GO" id="GO:0004222">
    <property type="term" value="F:metalloendopeptidase activity"/>
    <property type="evidence" value="ECO:0007669"/>
    <property type="project" value="InterPro"/>
</dbReference>
<dbReference type="VEuPathDB" id="FungiDB:EYZ11_000373"/>
<dbReference type="EMBL" id="SOSA01000005">
    <property type="protein sequence ID" value="THD00182.1"/>
    <property type="molecule type" value="Genomic_DNA"/>
</dbReference>
<name>A0A4S3JXB9_9EURO</name>
<dbReference type="SUPFAM" id="SSF55486">
    <property type="entry name" value="Metalloproteases ('zincins'), catalytic domain"/>
    <property type="match status" value="1"/>
</dbReference>
<accession>A0A4S3JXB9</accession>